<dbReference type="Proteomes" id="UP001200110">
    <property type="component" value="Unassembled WGS sequence"/>
</dbReference>
<accession>A0ABS9IYK5</accession>
<keyword evidence="1" id="KW-0540">Nuclease</keyword>
<keyword evidence="1" id="KW-0255">Endonuclease</keyword>
<dbReference type="GO" id="GO:0004519">
    <property type="term" value="F:endonuclease activity"/>
    <property type="evidence" value="ECO:0007669"/>
    <property type="project" value="UniProtKB-KW"/>
</dbReference>
<name>A0ABS9IYK5_9ACTN</name>
<sequence>MEPIPAGVYPTKSLRQTLGPAAVARLIREEKAEPIRKGWIRVGNAPADQVLAVKRGGVLSCVSALKRHGVWVPEDIDLHVRGNQWATRNRKGPFCRRFGRPEPEYGAIDDVPTALTYAARCLDAEGFVVVCDSILHLRLMTFDEIEYLFRAAPGCLQRLLSMLDARAESGPESMIRFRLRNKHVKLDIQVQIDGVGRVDILVGEWLIIEIDGYEYHGGKPMFTRDRIRFADAHLRGYTPLAFSYEQVVFDRAATNRRIMTAIRNGAHLRPSQLARPTPLSPDIDR</sequence>
<dbReference type="EMBL" id="JAKKOR010000014">
    <property type="protein sequence ID" value="MCF8590562.1"/>
    <property type="molecule type" value="Genomic_DNA"/>
</dbReference>
<evidence type="ECO:0000313" key="1">
    <source>
        <dbReference type="EMBL" id="MCF8590562.1"/>
    </source>
</evidence>
<organism evidence="1 2">
    <name type="scientific">Gordonia liuliyuniae</name>
    <dbReference type="NCBI Taxonomy" id="2911517"/>
    <lineage>
        <taxon>Bacteria</taxon>
        <taxon>Bacillati</taxon>
        <taxon>Actinomycetota</taxon>
        <taxon>Actinomycetes</taxon>
        <taxon>Mycobacteriales</taxon>
        <taxon>Gordoniaceae</taxon>
        <taxon>Gordonia</taxon>
    </lineage>
</organism>
<gene>
    <name evidence="1" type="ORF">L5G33_19070</name>
</gene>
<keyword evidence="1" id="KW-0378">Hydrolase</keyword>
<keyword evidence="2" id="KW-1185">Reference proteome</keyword>
<evidence type="ECO:0000313" key="2">
    <source>
        <dbReference type="Proteomes" id="UP001200110"/>
    </source>
</evidence>
<reference evidence="1 2" key="1">
    <citation type="submission" date="2022-01" db="EMBL/GenBank/DDBJ databases">
        <authorList>
            <person name="Huang Y."/>
        </authorList>
    </citation>
    <scope>NUCLEOTIDE SEQUENCE [LARGE SCALE GENOMIC DNA]</scope>
    <source>
        <strain evidence="1 2">HY366</strain>
    </source>
</reference>
<protein>
    <submittedName>
        <fullName evidence="1">Endonuclease domain-containing protein</fullName>
    </submittedName>
</protein>
<dbReference type="Gene3D" id="3.40.960.10">
    <property type="entry name" value="VSR Endonuclease"/>
    <property type="match status" value="1"/>
</dbReference>
<comment type="caution">
    <text evidence="1">The sequence shown here is derived from an EMBL/GenBank/DDBJ whole genome shotgun (WGS) entry which is preliminary data.</text>
</comment>
<dbReference type="RefSeq" id="WP_236999756.1">
    <property type="nucleotide sequence ID" value="NZ_JAKKOR010000014.1"/>
</dbReference>
<proteinExistence type="predicted"/>